<keyword evidence="1" id="KW-0472">Membrane</keyword>
<dbReference type="Proteomes" id="UP000886879">
    <property type="component" value="Unassembled WGS sequence"/>
</dbReference>
<keyword evidence="1" id="KW-0812">Transmembrane</keyword>
<name>A0A9D1CIA5_9FIRM</name>
<reference evidence="2" key="2">
    <citation type="journal article" date="2021" name="PeerJ">
        <title>Extensive microbial diversity within the chicken gut microbiome revealed by metagenomics and culture.</title>
        <authorList>
            <person name="Gilroy R."/>
            <person name="Ravi A."/>
            <person name="Getino M."/>
            <person name="Pursley I."/>
            <person name="Horton D.L."/>
            <person name="Alikhan N.F."/>
            <person name="Baker D."/>
            <person name="Gharbi K."/>
            <person name="Hall N."/>
            <person name="Watson M."/>
            <person name="Adriaenssens E.M."/>
            <person name="Foster-Nyarko E."/>
            <person name="Jarju S."/>
            <person name="Secka A."/>
            <person name="Antonio M."/>
            <person name="Oren A."/>
            <person name="Chaudhuri R.R."/>
            <person name="La Ragione R."/>
            <person name="Hildebrand F."/>
            <person name="Pallen M.J."/>
        </authorList>
    </citation>
    <scope>NUCLEOTIDE SEQUENCE</scope>
    <source>
        <strain evidence="2">ChiGjej2B2-12916</strain>
    </source>
</reference>
<feature type="transmembrane region" description="Helical" evidence="1">
    <location>
        <begin position="115"/>
        <end position="138"/>
    </location>
</feature>
<comment type="caution">
    <text evidence="2">The sequence shown here is derived from an EMBL/GenBank/DDBJ whole genome shotgun (WGS) entry which is preliminary data.</text>
</comment>
<dbReference type="AlphaFoldDB" id="A0A9D1CIA5"/>
<organism evidence="2 3">
    <name type="scientific">Candidatus Enterenecus faecium</name>
    <dbReference type="NCBI Taxonomy" id="2840780"/>
    <lineage>
        <taxon>Bacteria</taxon>
        <taxon>Bacillati</taxon>
        <taxon>Bacillota</taxon>
        <taxon>Clostridia</taxon>
        <taxon>Eubacteriales</taxon>
        <taxon>Candidatus Enterenecus</taxon>
    </lineage>
</organism>
<accession>A0A9D1CIA5</accession>
<sequence length="228" mass="25253">MYWRQKDFRAAQEREGEPSKLSDVLTQSSLDLFRINLLTCLAMIPLVTIPAAICAMNDMAGRMVRDEEASPRQFWSSVKGNLLRGIPVFFLACVLPWLAAAAAFLYAGMTQEHGVFFLPCAFSLLVCLVSLLTSAYLFPFSEAMPLKQAIPASVRLALARPGKALVCGVLNHGLMFLAIGFLPLSGPYFLLGGLAFPCVVGRFLVRENVRLLLPHREENFELVQEEDL</sequence>
<evidence type="ECO:0000313" key="2">
    <source>
        <dbReference type="EMBL" id="HIQ61444.1"/>
    </source>
</evidence>
<feature type="transmembrane region" description="Helical" evidence="1">
    <location>
        <begin position="88"/>
        <end position="109"/>
    </location>
</feature>
<reference evidence="2" key="1">
    <citation type="submission" date="2020-10" db="EMBL/GenBank/DDBJ databases">
        <authorList>
            <person name="Gilroy R."/>
        </authorList>
    </citation>
    <scope>NUCLEOTIDE SEQUENCE</scope>
    <source>
        <strain evidence="2">ChiGjej2B2-12916</strain>
    </source>
</reference>
<protein>
    <submittedName>
        <fullName evidence="2">DUF624 domain-containing protein</fullName>
    </submittedName>
</protein>
<gene>
    <name evidence="2" type="ORF">IAD31_07605</name>
</gene>
<evidence type="ECO:0000313" key="3">
    <source>
        <dbReference type="Proteomes" id="UP000886879"/>
    </source>
</evidence>
<dbReference type="EMBL" id="DVFO01000084">
    <property type="protein sequence ID" value="HIQ61444.1"/>
    <property type="molecule type" value="Genomic_DNA"/>
</dbReference>
<proteinExistence type="predicted"/>
<feature type="transmembrane region" description="Helical" evidence="1">
    <location>
        <begin position="35"/>
        <end position="55"/>
    </location>
</feature>
<evidence type="ECO:0000256" key="1">
    <source>
        <dbReference type="SAM" id="Phobius"/>
    </source>
</evidence>
<keyword evidence="1" id="KW-1133">Transmembrane helix</keyword>